<evidence type="ECO:0000313" key="1">
    <source>
        <dbReference type="EMBL" id="GFY60832.1"/>
    </source>
</evidence>
<sequence length="83" mass="9441">MFLRRSRKIGTGKGGHLTKIATKEGCRCLPRPINKLKREPGRRTMNRLWPEVPDTVEMRKGPSIQVRSSQGGPTNIIFRAEEI</sequence>
<protein>
    <submittedName>
        <fullName evidence="1">Uncharacterized protein</fullName>
    </submittedName>
</protein>
<proteinExistence type="predicted"/>
<dbReference type="AlphaFoldDB" id="A0A8X6XV64"/>
<accession>A0A8X6XV64</accession>
<dbReference type="EMBL" id="BMAV01013301">
    <property type="protein sequence ID" value="GFY60832.1"/>
    <property type="molecule type" value="Genomic_DNA"/>
</dbReference>
<gene>
    <name evidence="1" type="ORF">TNIN_258001</name>
</gene>
<keyword evidence="2" id="KW-1185">Reference proteome</keyword>
<dbReference type="Proteomes" id="UP000886998">
    <property type="component" value="Unassembled WGS sequence"/>
</dbReference>
<comment type="caution">
    <text evidence="1">The sequence shown here is derived from an EMBL/GenBank/DDBJ whole genome shotgun (WGS) entry which is preliminary data.</text>
</comment>
<name>A0A8X6XV64_9ARAC</name>
<reference evidence="1" key="1">
    <citation type="submission" date="2020-08" db="EMBL/GenBank/DDBJ databases">
        <title>Multicomponent nature underlies the extraordinary mechanical properties of spider dragline silk.</title>
        <authorList>
            <person name="Kono N."/>
            <person name="Nakamura H."/>
            <person name="Mori M."/>
            <person name="Yoshida Y."/>
            <person name="Ohtoshi R."/>
            <person name="Malay A.D."/>
            <person name="Moran D.A.P."/>
            <person name="Tomita M."/>
            <person name="Numata K."/>
            <person name="Arakawa K."/>
        </authorList>
    </citation>
    <scope>NUCLEOTIDE SEQUENCE</scope>
</reference>
<evidence type="ECO:0000313" key="2">
    <source>
        <dbReference type="Proteomes" id="UP000886998"/>
    </source>
</evidence>
<organism evidence="1 2">
    <name type="scientific">Trichonephila inaurata madagascariensis</name>
    <dbReference type="NCBI Taxonomy" id="2747483"/>
    <lineage>
        <taxon>Eukaryota</taxon>
        <taxon>Metazoa</taxon>
        <taxon>Ecdysozoa</taxon>
        <taxon>Arthropoda</taxon>
        <taxon>Chelicerata</taxon>
        <taxon>Arachnida</taxon>
        <taxon>Araneae</taxon>
        <taxon>Araneomorphae</taxon>
        <taxon>Entelegynae</taxon>
        <taxon>Araneoidea</taxon>
        <taxon>Nephilidae</taxon>
        <taxon>Trichonephila</taxon>
        <taxon>Trichonephila inaurata</taxon>
    </lineage>
</organism>